<name>A0A4P7PSE2_9FLAO</name>
<evidence type="ECO:0000313" key="2">
    <source>
        <dbReference type="EMBL" id="QBZ97838.1"/>
    </source>
</evidence>
<feature type="coiled-coil region" evidence="1">
    <location>
        <begin position="152"/>
        <end position="179"/>
    </location>
</feature>
<accession>A0A4P7PSE2</accession>
<proteinExistence type="predicted"/>
<reference evidence="2 3" key="1">
    <citation type="submission" date="2019-04" db="EMBL/GenBank/DDBJ databases">
        <title>Flavobacterium sp. GS03.</title>
        <authorList>
            <person name="Kim H."/>
        </authorList>
    </citation>
    <scope>NUCLEOTIDE SEQUENCE [LARGE SCALE GENOMIC DNA]</scope>
    <source>
        <strain evidence="2 3">GS03</strain>
    </source>
</reference>
<dbReference type="EMBL" id="CP038810">
    <property type="protein sequence ID" value="QBZ97838.1"/>
    <property type="molecule type" value="Genomic_DNA"/>
</dbReference>
<dbReference type="RefSeq" id="WP_136151774.1">
    <property type="nucleotide sequence ID" value="NZ_CP038810.1"/>
</dbReference>
<dbReference type="InterPro" id="IPR045633">
    <property type="entry name" value="DUF6414"/>
</dbReference>
<dbReference type="KEGG" id="fsn:GS03_01336"/>
<organism evidence="2 3">
    <name type="scientific">Flavobacterium sangjuense</name>
    <dbReference type="NCBI Taxonomy" id="2518177"/>
    <lineage>
        <taxon>Bacteria</taxon>
        <taxon>Pseudomonadati</taxon>
        <taxon>Bacteroidota</taxon>
        <taxon>Flavobacteriia</taxon>
        <taxon>Flavobacteriales</taxon>
        <taxon>Flavobacteriaceae</taxon>
        <taxon>Flavobacterium</taxon>
    </lineage>
</organism>
<evidence type="ECO:0000313" key="3">
    <source>
        <dbReference type="Proteomes" id="UP000296862"/>
    </source>
</evidence>
<dbReference type="Pfam" id="PF19952">
    <property type="entry name" value="DUF6414"/>
    <property type="match status" value="1"/>
</dbReference>
<dbReference type="OrthoDB" id="6192452at2"/>
<dbReference type="AlphaFoldDB" id="A0A4P7PSE2"/>
<protein>
    <submittedName>
        <fullName evidence="2">Uncharacterized protein</fullName>
    </submittedName>
</protein>
<dbReference type="Proteomes" id="UP000296862">
    <property type="component" value="Chromosome"/>
</dbReference>
<keyword evidence="3" id="KW-1185">Reference proteome</keyword>
<evidence type="ECO:0000256" key="1">
    <source>
        <dbReference type="SAM" id="Coils"/>
    </source>
</evidence>
<keyword evidence="1" id="KW-0175">Coiled coil</keyword>
<gene>
    <name evidence="2" type="ORF">GS03_01336</name>
</gene>
<sequence>MKSIKDLIYFDYDKAKSISSQLSGGLISEITRAIEEEGGLNSEIGFDIKFVKGSVGSSAKDKTIKTERIELYHELLNDVENKLTEKNVLNDLNILLTTSFNDFLEEVPNYNYIKASGWSSFEDFKRFKEIMSNFNEIQRLIYASVLENSPEIIAQKKEINELKRGLAKANNVKELAKLKAIEKQFDKTLEEFSEAKLLDETFVERVKTFLDTFSPNRLNFRLAPFDLFPEFQILSNLKSQYLVNGNFENVIFTYGSRPNIKLTVFGVITSCPRKKDIRVDLNDEFLGYEDEELTEAVAYDKIFRNVFSSFEGFEKFFFVPSYPKIAISPIAIYREVIIE</sequence>